<accession>A0A1N6MXN1</accession>
<dbReference type="AlphaFoldDB" id="A0A1N6MXN1"/>
<evidence type="ECO:0000313" key="2">
    <source>
        <dbReference type="EMBL" id="SIP73581.1"/>
    </source>
</evidence>
<dbReference type="Proteomes" id="UP000196435">
    <property type="component" value="Unassembled WGS sequence"/>
</dbReference>
<sequence length="52" mass="5997">MVNGSHRYTGISAPDAPQFRRAPFTPEPILHHTVEQNIFMKLERTLINTLCF</sequence>
<evidence type="ECO:0000313" key="3">
    <source>
        <dbReference type="Proteomes" id="UP000196435"/>
    </source>
</evidence>
<feature type="region of interest" description="Disordered" evidence="1">
    <location>
        <begin position="1"/>
        <end position="22"/>
    </location>
</feature>
<protein>
    <submittedName>
        <fullName evidence="2">Uncharacterized protein</fullName>
    </submittedName>
</protein>
<gene>
    <name evidence="2" type="ORF">XIS1_390001</name>
</gene>
<dbReference type="EMBL" id="FTLG01000180">
    <property type="protein sequence ID" value="SIP73581.1"/>
    <property type="molecule type" value="Genomic_DNA"/>
</dbReference>
<reference evidence="3" key="1">
    <citation type="submission" date="2016-12" db="EMBL/GenBank/DDBJ databases">
        <authorList>
            <person name="Gaudriault S."/>
        </authorList>
    </citation>
    <scope>NUCLEOTIDE SEQUENCE [LARGE SCALE GENOMIC DNA]</scope>
    <source>
        <strain evidence="3">HGB1681 (deposited as PTA-6826 in the American Type Culture Collection)</strain>
    </source>
</reference>
<name>A0A1N6MXN1_9GAMM</name>
<evidence type="ECO:0000256" key="1">
    <source>
        <dbReference type="SAM" id="MobiDB-lite"/>
    </source>
</evidence>
<proteinExistence type="predicted"/>
<organism evidence="2 3">
    <name type="scientific">Xenorhabdus innexi</name>
    <dbReference type="NCBI Taxonomy" id="290109"/>
    <lineage>
        <taxon>Bacteria</taxon>
        <taxon>Pseudomonadati</taxon>
        <taxon>Pseudomonadota</taxon>
        <taxon>Gammaproteobacteria</taxon>
        <taxon>Enterobacterales</taxon>
        <taxon>Morganellaceae</taxon>
        <taxon>Xenorhabdus</taxon>
    </lineage>
</organism>